<dbReference type="InterPro" id="IPR036291">
    <property type="entry name" value="NAD(P)-bd_dom_sf"/>
</dbReference>
<dbReference type="SMART" id="SM00822">
    <property type="entry name" value="PKS_KR"/>
    <property type="match status" value="1"/>
</dbReference>
<dbReference type="Gene3D" id="3.40.366.10">
    <property type="entry name" value="Malonyl-Coenzyme A Acyl Carrier Protein, domain 2"/>
    <property type="match status" value="1"/>
</dbReference>
<dbReference type="InterPro" id="IPR016039">
    <property type="entry name" value="Thiolase-like"/>
</dbReference>
<feature type="domain" description="Ketosynthase family 3 (KS3)" evidence="5">
    <location>
        <begin position="688"/>
        <end position="1131"/>
    </location>
</feature>
<dbReference type="GO" id="GO:0004315">
    <property type="term" value="F:3-oxoacyl-[acyl-carrier-protein] synthase activity"/>
    <property type="evidence" value="ECO:0007669"/>
    <property type="project" value="InterPro"/>
</dbReference>
<sequence length="2525" mass="265920">MSKPTRHFECIALCPPTSTRPGIAAAAARAGGIGVLDLEFAGPGEQIPEHAAAQVRWLRERTRPDEIIGVRLRPAQHERFAAVFEALAGRDFVVVWTRSPSAELFARTPASRVFVEVRSLDEALAIEATGLAHDGLIACGHECGGFVGEDTTFLLVQKLLGATRAPVYARGGIGIHAATGVRAAGAAGVVLDDQLLLTRESPLSDVHRQKLRSMSGQETAILGAFGAKPCRVLDRPLFGGLARLKDLEALVAGDAAGAEAWARAVDEIVGFSEPERAAWPVGQAAGLAELVRDKYVTTGRFVRAILEQSARLLARAQELKPFAPGAELARAHGTELPIVQGPMTRVSDRPAFAQAIAEGGALPLIALALSTGAHARPILEATRDALGDKPWGVGILGFVPPELQREQIDEVLRVSPRFALIAGGRPDQAADLEAKGIKTYLHVPVPALLRRFVAQGARRFVFEGRECGGHVGPLASLPLWEVMIEALLDCAPTSGEPIHVLFAGGIHDARSTAIVSAMSAALVDRGIRCGVLMGTAYLFTREAVDSGAIVKRYQDEALACRETVLLTSGLGHANRVAHTAFADQFERLRRELVASGNPPGEVKKELEGLGLGRLRIAAKGITRDPSGQIVTVDEAQQSEQGMYLIGQVATMRSSVCTIAELHADVAEGATRVLAAADASPPSEKVGDDEGVAIVGMGVLLPGAQSPAEYWRNLLDQADQIREIPRDRWDVRLYFDADKAARDKMYGKWGAFADDIPFEPLSYRIPPNVMKSICPAQLITLEVTRWALADAGYAQGGFDRENTATIVGNNDTGGFFGQQILTRSLLPILSESPTPEVLGRLVEWSSELFPGVLSNVTAGRVANQLDLGGPNYSLDAACATSLIAIDLGVRELATAQSNVVIAGGTDGSQTPFMYLAFSKTQALSPQGRARVFDKSADGIVTSEGSGLLILKRLEDARRDGDRVYAVIRGVGGSSDGGGVGLTVPKVEGQRRALDRAFRSAGVTIDSIGLYEAHGTGTPLGDRTEVETLTSAMKRAGAPPQTCAVGSVKSLIGHTKLTAGVAGMMKAALALHHRTLPPHAGVKDPIDALADAESPAYLLDQPRPWLHHPDHPRRAAVSAFGFGGTNSSAVLEEYTDGLDARPAGADEWPCEIIPLAAADEAGLLARIEGLKRDLAGGAKPRLRDLAYTCARALATAPEGPRVALVVRSLDELAEALTVAEKRLRGEAATGPQRQVLVSRREEQNPGRIAFLFSGQGAQYVGMAREATVYFDEMRAALELVDDALRDRFPRGLSSFMHPPATFSDAEADRQLEALTRTHRAQPAIGAVSLGLLDLLRKLGLSPDMVSGHSFGELTALHAAGALTRAEFVRLCEVRGRVMAEASQGGSMKAVRGPRERVTELLQGIADVVVANHNEPQQTVISGSLEGLARASEVLEQAGLRTQSLPVGGPFHSPLMASAAAPLDEAIQALSLAAPVVPVYSNINGQPHSTSPEVLRARMQEHLLRPVEFVAQVEAMYEGGARTFVEVGPSDLLSRLVSRILEGKPHASIALDARGGGLRKLLTSLGELVIRGAKIDLARLHEGRDVKLLTLDRLLQETRPAEVSASVWWVNCTHARPASEAAREKLLPKPLVTLEMRDQRAKEATKEPPRAAPSAAAAPPPAAPPARTRSAPEVEAFAAPTAHHGANGGHGANGTNGVHGAHGANGINGTNGTNGANGVNGMNGTNGSKQNGLHAYAAPQNGTHVAAPLAPTESANPIVTAYLAYQETMRRFLALEEQALAGFLDLARQGAPAGLQAYVPVPSTPAGMTRPAPAPAPAYAPAPAPAYAPAATPAYAPAATPTNTAVPVPAPVPEVVSLKNGHAAEPPPALPEITPIAQKPAEESAAPALDAAALEQMLVRALSDQTGYPIEALGVEMDLEGELGIDSIRRVQFLEETLATLPASTRTNIKAAPDGLFRARTLREVTRRIVSALDGAAARAPVPPAKAAPAPVAAPAAAAPNGVEAASCARCLPRSERAPLPSGAPLSLKGTVILTEDELGIAPLVQRALEARGLPTLLVRRADLADPEALRRLGKVADAAAILHLAPLSRGPVPSHFEEFRRAAQIDAKSLFLLLTLNAERLQALAAVGGARVVAASFLGGQFGRDGAIGPGLPTGGASVGLLKSLVLEWPGLHATAVDFADSHEPAAIAAALVEEFFHPDRHVEVGYRAGTRSAFHLAPVAHAPRAGTPLEPGADWVLLVTGGARGITAEILARFAKPGATVLITGRSAEPAPEDPATAGLKDVPALRRHLLAQASQNGAAVAPARIEALLQRILVDREIRQNLAALAGAGLKVVYRTCDVRDPAAVDDLFTWIRGTFGRLDAVIHGAGVIEDAWLASKDLRSFDRVFDTKVDSAYLLGRHLPAFAPKAVVFFGSIAGRIGSPGQTDYAAANEVLNRYAWWLGARLPGARIMCINWGPWASVGMAKPAVQAKLRERGIIPIETEAGCRFFREEVELGGAAEVVAGDGPWATASAGEHTARREAEIAP</sequence>
<dbReference type="InterPro" id="IPR014030">
    <property type="entry name" value="Ketoacyl_synth_N"/>
</dbReference>
<dbReference type="InterPro" id="IPR016035">
    <property type="entry name" value="Acyl_Trfase/lysoPLipase"/>
</dbReference>
<evidence type="ECO:0000313" key="6">
    <source>
        <dbReference type="EMBL" id="MDC3987771.1"/>
    </source>
</evidence>
<gene>
    <name evidence="6" type="ORF">KEG57_45320</name>
</gene>
<dbReference type="InterPro" id="IPR020841">
    <property type="entry name" value="PKS_Beta-ketoAc_synthase_dom"/>
</dbReference>
<accession>A0A9X4AXE5</accession>
<keyword evidence="1" id="KW-0596">Phosphopantetheine</keyword>
<dbReference type="SUPFAM" id="SSF52151">
    <property type="entry name" value="FabD/lysophospholipase-like"/>
    <property type="match status" value="1"/>
</dbReference>
<dbReference type="Pfam" id="PF03060">
    <property type="entry name" value="NMO"/>
    <property type="match status" value="2"/>
</dbReference>
<dbReference type="InterPro" id="IPR018201">
    <property type="entry name" value="Ketoacyl_synth_AS"/>
</dbReference>
<evidence type="ECO:0000313" key="7">
    <source>
        <dbReference type="Proteomes" id="UP001151081"/>
    </source>
</evidence>
<dbReference type="GO" id="GO:0006633">
    <property type="term" value="P:fatty acid biosynthetic process"/>
    <property type="evidence" value="ECO:0007669"/>
    <property type="project" value="InterPro"/>
</dbReference>
<dbReference type="InterPro" id="IPR036736">
    <property type="entry name" value="ACP-like_sf"/>
</dbReference>
<dbReference type="Gene3D" id="3.20.20.70">
    <property type="entry name" value="Aldolase class I"/>
    <property type="match status" value="2"/>
</dbReference>
<dbReference type="PROSITE" id="PS00606">
    <property type="entry name" value="KS3_1"/>
    <property type="match status" value="1"/>
</dbReference>
<dbReference type="PANTHER" id="PTHR43074">
    <property type="entry name" value="OMEGA-3 POLYUNSATURATED FATTY ACID SYNTHASE PFAB-RELATED"/>
    <property type="match status" value="1"/>
</dbReference>
<dbReference type="SMART" id="SM00825">
    <property type="entry name" value="PKS_KS"/>
    <property type="match status" value="1"/>
</dbReference>
<dbReference type="Pfam" id="PF00109">
    <property type="entry name" value="ketoacyl-synt"/>
    <property type="match status" value="1"/>
</dbReference>
<dbReference type="PANTHER" id="PTHR43074:SF1">
    <property type="entry name" value="BETA-KETOACYL SYNTHASE FAMILY PROTEIN-RELATED"/>
    <property type="match status" value="1"/>
</dbReference>
<feature type="region of interest" description="Disordered" evidence="4">
    <location>
        <begin position="1636"/>
        <end position="1732"/>
    </location>
</feature>
<dbReference type="InterPro" id="IPR057326">
    <property type="entry name" value="KR_dom"/>
</dbReference>
<dbReference type="PROSITE" id="PS52004">
    <property type="entry name" value="KS3_2"/>
    <property type="match status" value="1"/>
</dbReference>
<dbReference type="InterPro" id="IPR001227">
    <property type="entry name" value="Ac_transferase_dom_sf"/>
</dbReference>
<protein>
    <submittedName>
        <fullName evidence="6">SDR family NAD(P)-dependent oxidoreductase</fullName>
    </submittedName>
</protein>
<dbReference type="Gene3D" id="3.40.47.10">
    <property type="match status" value="1"/>
</dbReference>
<evidence type="ECO:0000256" key="1">
    <source>
        <dbReference type="ARBA" id="ARBA00022450"/>
    </source>
</evidence>
<dbReference type="InterPro" id="IPR013785">
    <property type="entry name" value="Aldolase_TIM"/>
</dbReference>
<evidence type="ECO:0000259" key="5">
    <source>
        <dbReference type="PROSITE" id="PS52004"/>
    </source>
</evidence>
<feature type="compositionally biased region" description="Low complexity" evidence="4">
    <location>
        <begin position="1692"/>
        <end position="1724"/>
    </location>
</feature>
<dbReference type="Gene3D" id="3.40.50.720">
    <property type="entry name" value="NAD(P)-binding Rossmann-like Domain"/>
    <property type="match status" value="1"/>
</dbReference>
<dbReference type="Pfam" id="PF08659">
    <property type="entry name" value="KR"/>
    <property type="match status" value="1"/>
</dbReference>
<evidence type="ECO:0000256" key="2">
    <source>
        <dbReference type="ARBA" id="ARBA00022553"/>
    </source>
</evidence>
<dbReference type="InterPro" id="IPR013968">
    <property type="entry name" value="PKS_KR"/>
</dbReference>
<dbReference type="Proteomes" id="UP001151081">
    <property type="component" value="Unassembled WGS sequence"/>
</dbReference>
<dbReference type="SUPFAM" id="SSF55048">
    <property type="entry name" value="Probable ACP-binding domain of malonyl-CoA ACP transacylase"/>
    <property type="match status" value="1"/>
</dbReference>
<evidence type="ECO:0000256" key="4">
    <source>
        <dbReference type="SAM" id="MobiDB-lite"/>
    </source>
</evidence>
<dbReference type="EMBL" id="JAGTJJ010000058">
    <property type="protein sequence ID" value="MDC3987771.1"/>
    <property type="molecule type" value="Genomic_DNA"/>
</dbReference>
<feature type="region of interest" description="Disordered" evidence="4">
    <location>
        <begin position="2505"/>
        <end position="2525"/>
    </location>
</feature>
<reference evidence="6 7" key="1">
    <citation type="submission" date="2021-04" db="EMBL/GenBank/DDBJ databases">
        <title>Genome analysis of Polyangium sp.</title>
        <authorList>
            <person name="Li Y."/>
            <person name="Wang J."/>
        </authorList>
    </citation>
    <scope>NUCLEOTIDE SEQUENCE [LARGE SCALE GENOMIC DNA]</scope>
    <source>
        <strain evidence="6 7">SDU14</strain>
    </source>
</reference>
<dbReference type="SUPFAM" id="SSF53901">
    <property type="entry name" value="Thiolase-like"/>
    <property type="match status" value="1"/>
</dbReference>
<dbReference type="SUPFAM" id="SSF51412">
    <property type="entry name" value="Inosine monophosphate dehydrogenase (IMPDH)"/>
    <property type="match status" value="2"/>
</dbReference>
<name>A0A9X4AXE5_9BACT</name>
<proteinExistence type="predicted"/>
<evidence type="ECO:0000256" key="3">
    <source>
        <dbReference type="ARBA" id="ARBA00022679"/>
    </source>
</evidence>
<dbReference type="Gene3D" id="1.10.1200.10">
    <property type="entry name" value="ACP-like"/>
    <property type="match status" value="1"/>
</dbReference>
<dbReference type="InterPro" id="IPR052568">
    <property type="entry name" value="PKS-FAS_Synthase"/>
</dbReference>
<feature type="compositionally biased region" description="Basic and acidic residues" evidence="4">
    <location>
        <begin position="1636"/>
        <end position="1646"/>
    </location>
</feature>
<dbReference type="RefSeq" id="WP_272422980.1">
    <property type="nucleotide sequence ID" value="NZ_JAGTJJ010000058.1"/>
</dbReference>
<dbReference type="SMART" id="SM00827">
    <property type="entry name" value="PKS_AT"/>
    <property type="match status" value="1"/>
</dbReference>
<dbReference type="Pfam" id="PF02801">
    <property type="entry name" value="Ketoacyl-synt_C"/>
    <property type="match status" value="1"/>
</dbReference>
<keyword evidence="2" id="KW-0597">Phosphoprotein</keyword>
<dbReference type="InterPro" id="IPR016036">
    <property type="entry name" value="Malonyl_transacylase_ACP-bd"/>
</dbReference>
<dbReference type="CDD" id="cd00833">
    <property type="entry name" value="PKS"/>
    <property type="match status" value="1"/>
</dbReference>
<feature type="compositionally biased region" description="Basic and acidic residues" evidence="4">
    <location>
        <begin position="2515"/>
        <end position="2525"/>
    </location>
</feature>
<dbReference type="CDD" id="cd08953">
    <property type="entry name" value="KR_2_SDR_x"/>
    <property type="match status" value="1"/>
</dbReference>
<dbReference type="SUPFAM" id="SSF51735">
    <property type="entry name" value="NAD(P)-binding Rossmann-fold domains"/>
    <property type="match status" value="2"/>
</dbReference>
<dbReference type="SUPFAM" id="SSF47336">
    <property type="entry name" value="ACP-like"/>
    <property type="match status" value="1"/>
</dbReference>
<dbReference type="InterPro" id="IPR014031">
    <property type="entry name" value="Ketoacyl_synth_C"/>
</dbReference>
<keyword evidence="7" id="KW-1185">Reference proteome</keyword>
<dbReference type="Pfam" id="PF00698">
    <property type="entry name" value="Acyl_transf_1"/>
    <property type="match status" value="1"/>
</dbReference>
<keyword evidence="3" id="KW-0808">Transferase</keyword>
<organism evidence="6 7">
    <name type="scientific">Polyangium jinanense</name>
    <dbReference type="NCBI Taxonomy" id="2829994"/>
    <lineage>
        <taxon>Bacteria</taxon>
        <taxon>Pseudomonadati</taxon>
        <taxon>Myxococcota</taxon>
        <taxon>Polyangia</taxon>
        <taxon>Polyangiales</taxon>
        <taxon>Polyangiaceae</taxon>
        <taxon>Polyangium</taxon>
    </lineage>
</organism>
<comment type="caution">
    <text evidence="6">The sequence shown here is derived from an EMBL/GenBank/DDBJ whole genome shotgun (WGS) entry which is preliminary data.</text>
</comment>
<dbReference type="InterPro" id="IPR014043">
    <property type="entry name" value="Acyl_transferase_dom"/>
</dbReference>